<dbReference type="GO" id="GO:0015171">
    <property type="term" value="F:amino acid transmembrane transporter activity"/>
    <property type="evidence" value="ECO:0007669"/>
    <property type="project" value="TreeGrafter"/>
</dbReference>
<dbReference type="AlphaFoldDB" id="A0A940Y501"/>
<dbReference type="Proteomes" id="UP000677413">
    <property type="component" value="Unassembled WGS sequence"/>
</dbReference>
<protein>
    <submittedName>
        <fullName evidence="7">LysE family translocator</fullName>
    </submittedName>
</protein>
<dbReference type="RefSeq" id="WP_210892494.1">
    <property type="nucleotide sequence ID" value="NZ_JAGPYQ010000002.1"/>
</dbReference>
<feature type="transmembrane region" description="Helical" evidence="6">
    <location>
        <begin position="196"/>
        <end position="214"/>
    </location>
</feature>
<dbReference type="PANTHER" id="PTHR30086:SF20">
    <property type="entry name" value="ARGININE EXPORTER PROTEIN ARGO-RELATED"/>
    <property type="match status" value="1"/>
</dbReference>
<dbReference type="GO" id="GO:0005886">
    <property type="term" value="C:plasma membrane"/>
    <property type="evidence" value="ECO:0007669"/>
    <property type="project" value="UniProtKB-SubCell"/>
</dbReference>
<keyword evidence="2" id="KW-1003">Cell membrane</keyword>
<keyword evidence="8" id="KW-1185">Reference proteome</keyword>
<evidence type="ECO:0000313" key="8">
    <source>
        <dbReference type="Proteomes" id="UP000677413"/>
    </source>
</evidence>
<evidence type="ECO:0000256" key="6">
    <source>
        <dbReference type="SAM" id="Phobius"/>
    </source>
</evidence>
<evidence type="ECO:0000313" key="7">
    <source>
        <dbReference type="EMBL" id="MBQ0854673.1"/>
    </source>
</evidence>
<keyword evidence="4 6" id="KW-1133">Transmembrane helix</keyword>
<proteinExistence type="predicted"/>
<dbReference type="InterPro" id="IPR001123">
    <property type="entry name" value="LeuE-type"/>
</dbReference>
<keyword evidence="5 6" id="KW-0472">Membrane</keyword>
<gene>
    <name evidence="7" type="ORF">J8N05_41665</name>
</gene>
<name>A0A940Y501_9ACTN</name>
<feature type="transmembrane region" description="Helical" evidence="6">
    <location>
        <begin position="128"/>
        <end position="149"/>
    </location>
</feature>
<sequence length="216" mass="22085">MSELLGFVAASLVVIVVPGPDLTLLLANTARSGRRAGHATAAGIMLGHAVLATAAVAGLTALLAASQVGYAILRVAGALYLIYLGVQSLADFVRLRRGAVGDAAAPNAVQRVPAATGRVGRAAFRQGLISNLLNPKVAVFYLALFPQFTLPGLGTTAAHSVLAGVFWLMCLLWFVLVLLLLARVETLLCRRGVQRGLAGASGVGLVGLGAALALRG</sequence>
<dbReference type="EMBL" id="JAGPYQ010000002">
    <property type="protein sequence ID" value="MBQ0854673.1"/>
    <property type="molecule type" value="Genomic_DNA"/>
</dbReference>
<dbReference type="PIRSF" id="PIRSF006324">
    <property type="entry name" value="LeuE"/>
    <property type="match status" value="1"/>
</dbReference>
<evidence type="ECO:0000256" key="4">
    <source>
        <dbReference type="ARBA" id="ARBA00022989"/>
    </source>
</evidence>
<feature type="transmembrane region" description="Helical" evidence="6">
    <location>
        <begin position="161"/>
        <end position="184"/>
    </location>
</feature>
<evidence type="ECO:0000256" key="5">
    <source>
        <dbReference type="ARBA" id="ARBA00023136"/>
    </source>
</evidence>
<feature type="transmembrane region" description="Helical" evidence="6">
    <location>
        <begin position="68"/>
        <end position="86"/>
    </location>
</feature>
<dbReference type="Pfam" id="PF01810">
    <property type="entry name" value="LysE"/>
    <property type="match status" value="1"/>
</dbReference>
<comment type="caution">
    <text evidence="7">The sequence shown here is derived from an EMBL/GenBank/DDBJ whole genome shotgun (WGS) entry which is preliminary data.</text>
</comment>
<organism evidence="7 8">
    <name type="scientific">Streptomyces liliiviolaceus</name>
    <dbReference type="NCBI Taxonomy" id="2823109"/>
    <lineage>
        <taxon>Bacteria</taxon>
        <taxon>Bacillati</taxon>
        <taxon>Actinomycetota</taxon>
        <taxon>Actinomycetes</taxon>
        <taxon>Kitasatosporales</taxon>
        <taxon>Streptomycetaceae</taxon>
        <taxon>Streptomyces</taxon>
    </lineage>
</organism>
<evidence type="ECO:0000256" key="1">
    <source>
        <dbReference type="ARBA" id="ARBA00004651"/>
    </source>
</evidence>
<dbReference type="PANTHER" id="PTHR30086">
    <property type="entry name" value="ARGININE EXPORTER PROTEIN ARGO"/>
    <property type="match status" value="1"/>
</dbReference>
<comment type="subcellular location">
    <subcellularLocation>
        <location evidence="1">Cell membrane</location>
        <topology evidence="1">Multi-pass membrane protein</topology>
    </subcellularLocation>
</comment>
<accession>A0A940Y501</accession>
<reference evidence="7 8" key="1">
    <citation type="submission" date="2021-04" db="EMBL/GenBank/DDBJ databases">
        <authorList>
            <person name="Tang X."/>
            <person name="Zhou X."/>
            <person name="Chen X."/>
            <person name="Cernava T."/>
            <person name="Zhang C."/>
        </authorList>
    </citation>
    <scope>NUCLEOTIDE SEQUENCE [LARGE SCALE GENOMIC DNA]</scope>
    <source>
        <strain evidence="7 8">BH-SS-21</strain>
    </source>
</reference>
<keyword evidence="3 6" id="KW-0812">Transmembrane</keyword>
<evidence type="ECO:0000256" key="2">
    <source>
        <dbReference type="ARBA" id="ARBA00022475"/>
    </source>
</evidence>
<feature type="transmembrane region" description="Helical" evidence="6">
    <location>
        <begin position="39"/>
        <end position="62"/>
    </location>
</feature>
<feature type="transmembrane region" description="Helical" evidence="6">
    <location>
        <begin position="6"/>
        <end position="27"/>
    </location>
</feature>
<evidence type="ECO:0000256" key="3">
    <source>
        <dbReference type="ARBA" id="ARBA00022692"/>
    </source>
</evidence>